<proteinExistence type="predicted"/>
<dbReference type="RefSeq" id="WP_244408534.1">
    <property type="nucleotide sequence ID" value="NZ_AP025637.1"/>
</dbReference>
<dbReference type="PROSITE" id="PS51755">
    <property type="entry name" value="OMPR_PHOB"/>
    <property type="match status" value="1"/>
</dbReference>
<protein>
    <submittedName>
        <fullName evidence="4">ATPase</fullName>
    </submittedName>
</protein>
<dbReference type="InterPro" id="IPR011990">
    <property type="entry name" value="TPR-like_helical_dom_sf"/>
</dbReference>
<dbReference type="Gene3D" id="1.10.10.10">
    <property type="entry name" value="Winged helix-like DNA-binding domain superfamily/Winged helix DNA-binding domain"/>
    <property type="match status" value="2"/>
</dbReference>
<dbReference type="InterPro" id="IPR036388">
    <property type="entry name" value="WH-like_DNA-bd_sf"/>
</dbReference>
<dbReference type="Gene3D" id="1.25.40.10">
    <property type="entry name" value="Tetratricopeptide repeat domain"/>
    <property type="match status" value="1"/>
</dbReference>
<gene>
    <name evidence="4" type="ORF">Rmf_42800</name>
</gene>
<dbReference type="PANTHER" id="PTHR47691">
    <property type="entry name" value="REGULATOR-RELATED"/>
    <property type="match status" value="1"/>
</dbReference>
<dbReference type="EMBL" id="AP025637">
    <property type="protein sequence ID" value="BDG74351.1"/>
    <property type="molecule type" value="Genomic_DNA"/>
</dbReference>
<dbReference type="PRINTS" id="PR00364">
    <property type="entry name" value="DISEASERSIST"/>
</dbReference>
<dbReference type="SUPFAM" id="SSF52540">
    <property type="entry name" value="P-loop containing nucleoside triphosphate hydrolases"/>
    <property type="match status" value="1"/>
</dbReference>
<keyword evidence="1 2" id="KW-0238">DNA-binding</keyword>
<organism evidence="4 5">
    <name type="scientific">Roseomonas fluvialis</name>
    <dbReference type="NCBI Taxonomy" id="1750527"/>
    <lineage>
        <taxon>Bacteria</taxon>
        <taxon>Pseudomonadati</taxon>
        <taxon>Pseudomonadota</taxon>
        <taxon>Alphaproteobacteria</taxon>
        <taxon>Acetobacterales</taxon>
        <taxon>Roseomonadaceae</taxon>
        <taxon>Roseomonas</taxon>
    </lineage>
</organism>
<accession>A0ABN6P9L3</accession>
<dbReference type="Gene3D" id="3.40.50.300">
    <property type="entry name" value="P-loop containing nucleotide triphosphate hydrolases"/>
    <property type="match status" value="1"/>
</dbReference>
<keyword evidence="5" id="KW-1185">Reference proteome</keyword>
<dbReference type="Pfam" id="PF00486">
    <property type="entry name" value="Trans_reg_C"/>
    <property type="match status" value="1"/>
</dbReference>
<name>A0ABN6P9L3_9PROT</name>
<reference evidence="4 5" key="1">
    <citation type="journal article" date="2016" name="Microbes Environ.">
        <title>Phylogenetically diverse aerobic anoxygenic phototrophic bacteria isolated from epilithic biofilms in Tama river, Japan.</title>
        <authorList>
            <person name="Hirose S."/>
            <person name="Matsuura K."/>
            <person name="Haruta S."/>
        </authorList>
    </citation>
    <scope>NUCLEOTIDE SEQUENCE [LARGE SCALE GENOMIC DNA]</scope>
    <source>
        <strain evidence="4 5">S08</strain>
    </source>
</reference>
<dbReference type="CDD" id="cd00383">
    <property type="entry name" value="trans_reg_C"/>
    <property type="match status" value="1"/>
</dbReference>
<dbReference type="InterPro" id="IPR027417">
    <property type="entry name" value="P-loop_NTPase"/>
</dbReference>
<feature type="domain" description="OmpR/PhoB-type" evidence="3">
    <location>
        <begin position="3"/>
        <end position="97"/>
    </location>
</feature>
<evidence type="ECO:0000256" key="2">
    <source>
        <dbReference type="PROSITE-ProRule" id="PRU01091"/>
    </source>
</evidence>
<evidence type="ECO:0000313" key="5">
    <source>
        <dbReference type="Proteomes" id="UP000831327"/>
    </source>
</evidence>
<dbReference type="InterPro" id="IPR016032">
    <property type="entry name" value="Sig_transdc_resp-reg_C-effctor"/>
</dbReference>
<dbReference type="PANTHER" id="PTHR47691:SF3">
    <property type="entry name" value="HTH-TYPE TRANSCRIPTIONAL REGULATOR RV0890C-RELATED"/>
    <property type="match status" value="1"/>
</dbReference>
<sequence length="903" mass="97094">MPDTPLQFGPFVLRPGRGSLTRQGVAVPLGARAMSILHLLARSAPRTVSNADILATVWPNLHVEEANIRVHVSALRRALGQGHAIVNRPGEGYSLATPVVPASQDDDALPAPAVPLIGRESDLVRLDRMLAEHRLVTLVGAGGIGKTSLAVAAAARWIGAASAGPAFVDLAPLIDPALVADAVARALGVSMTQAAPVQALVDALRERPRLLVLDNCEHLSGSVADLAEQLLTEAREVRILATSREPLRIAGEALHRLRPLELPVAGLPDATARDTPALRLLLDRAAANDPPFEPAPEEIGDLARLCSALDGLPLAIELVAAHLGPHSAAEVLVNLGEHLARPRPLPDQRQPRHRSLQAAIDWSFELLRPAERSLLLRLGVFRAHMSLESIVAVAGAGDGVDVDASAQDGAPLPPPLARESLAELVDRSLVAVTLDGAAPTYRLLDTMRDYASRRLRETVWEDDVRRCHLQRVHQRLDRLRTAGPAEYAQAWRDSLLDDLRAALDWAFSPGGDPALGVRLTAAAGQFFMQTSMVAEFRRHAERALVALAATPDAAAEMQLLGTLGMALFHAEGPGTAILATHERALELAGQLGDLAARRRSLWGIWLYHFGQGQYAEGLSFAAAYRACTPAEDDPLHVADRCTAMSLTYLGRLAEARVYMDRVLARPAQPQERVVGQFQFEPRVATRALLARTLWLQGLADQARAAAEQSLEEALAGGHALSICFSLVIGRCFVAQMTGDAATLKDGIARLLATARLYALPRWEGHGLILAEASAFEGRRGHIDLDDAMKGGAAHREALAWLGLRLPPDDEILLPAPIWATPEMLRLAALRGPSDRAPGLLDRADALARDQGALAWRLRIALTRRRLARDAGERADAARALDAVLPCFTEGFDTPDLIDALHRP</sequence>
<feature type="DNA-binding region" description="OmpR/PhoB-type" evidence="2">
    <location>
        <begin position="3"/>
        <end position="97"/>
    </location>
</feature>
<evidence type="ECO:0000259" key="3">
    <source>
        <dbReference type="PROSITE" id="PS51755"/>
    </source>
</evidence>
<dbReference type="SMART" id="SM00862">
    <property type="entry name" value="Trans_reg_C"/>
    <property type="match status" value="1"/>
</dbReference>
<dbReference type="InterPro" id="IPR001867">
    <property type="entry name" value="OmpR/PhoB-type_DNA-bd"/>
</dbReference>
<dbReference type="SUPFAM" id="SSF46894">
    <property type="entry name" value="C-terminal effector domain of the bipartite response regulators"/>
    <property type="match status" value="1"/>
</dbReference>
<evidence type="ECO:0000256" key="1">
    <source>
        <dbReference type="ARBA" id="ARBA00023125"/>
    </source>
</evidence>
<evidence type="ECO:0000313" key="4">
    <source>
        <dbReference type="EMBL" id="BDG74351.1"/>
    </source>
</evidence>
<dbReference type="Proteomes" id="UP000831327">
    <property type="component" value="Chromosome"/>
</dbReference>